<dbReference type="GO" id="GO:0005506">
    <property type="term" value="F:iron ion binding"/>
    <property type="evidence" value="ECO:0007669"/>
    <property type="project" value="InterPro"/>
</dbReference>
<name>A0A498HLH4_MALDO</name>
<keyword evidence="1" id="KW-0812">Transmembrane</keyword>
<gene>
    <name evidence="2" type="ORF">DVH24_007493</name>
</gene>
<dbReference type="GO" id="GO:0004497">
    <property type="term" value="F:monooxygenase activity"/>
    <property type="evidence" value="ECO:0007669"/>
    <property type="project" value="InterPro"/>
</dbReference>
<evidence type="ECO:0000313" key="3">
    <source>
        <dbReference type="Proteomes" id="UP000290289"/>
    </source>
</evidence>
<evidence type="ECO:0000256" key="1">
    <source>
        <dbReference type="SAM" id="Phobius"/>
    </source>
</evidence>
<organism evidence="2 3">
    <name type="scientific">Malus domestica</name>
    <name type="common">Apple</name>
    <name type="synonym">Pyrus malus</name>
    <dbReference type="NCBI Taxonomy" id="3750"/>
    <lineage>
        <taxon>Eukaryota</taxon>
        <taxon>Viridiplantae</taxon>
        <taxon>Streptophyta</taxon>
        <taxon>Embryophyta</taxon>
        <taxon>Tracheophyta</taxon>
        <taxon>Spermatophyta</taxon>
        <taxon>Magnoliopsida</taxon>
        <taxon>eudicotyledons</taxon>
        <taxon>Gunneridae</taxon>
        <taxon>Pentapetalae</taxon>
        <taxon>rosids</taxon>
        <taxon>fabids</taxon>
        <taxon>Rosales</taxon>
        <taxon>Rosaceae</taxon>
        <taxon>Amygdaloideae</taxon>
        <taxon>Maleae</taxon>
        <taxon>Malus</taxon>
    </lineage>
</organism>
<dbReference type="Proteomes" id="UP000290289">
    <property type="component" value="Chromosome 16"/>
</dbReference>
<keyword evidence="1" id="KW-0472">Membrane</keyword>
<accession>A0A498HLH4</accession>
<dbReference type="InterPro" id="IPR036396">
    <property type="entry name" value="Cyt_P450_sf"/>
</dbReference>
<proteinExistence type="predicted"/>
<dbReference type="GO" id="GO:0016705">
    <property type="term" value="F:oxidoreductase activity, acting on paired donors, with incorporation or reduction of molecular oxygen"/>
    <property type="evidence" value="ECO:0007669"/>
    <property type="project" value="InterPro"/>
</dbReference>
<sequence length="113" mass="12538">MEVLFVPFSTTYIPMLLLLLNALALIVYAFKFISSKTKLPQGSLGWSIIGETIAFMNEMQQTFVGERMKKHSTKLFKTSIFGERMVVLCGTAGHKFNATNQEKLLCGSAALPT</sequence>
<protein>
    <submittedName>
        <fullName evidence="2">Uncharacterized protein</fullName>
    </submittedName>
</protein>
<keyword evidence="1" id="KW-1133">Transmembrane helix</keyword>
<dbReference type="Gene3D" id="1.10.630.10">
    <property type="entry name" value="Cytochrome P450"/>
    <property type="match status" value="1"/>
</dbReference>
<feature type="transmembrane region" description="Helical" evidence="1">
    <location>
        <begin position="12"/>
        <end position="30"/>
    </location>
</feature>
<evidence type="ECO:0000313" key="2">
    <source>
        <dbReference type="EMBL" id="RXH70237.1"/>
    </source>
</evidence>
<keyword evidence="3" id="KW-1185">Reference proteome</keyword>
<comment type="caution">
    <text evidence="2">The sequence shown here is derived from an EMBL/GenBank/DDBJ whole genome shotgun (WGS) entry which is preliminary data.</text>
</comment>
<dbReference type="GO" id="GO:0020037">
    <property type="term" value="F:heme binding"/>
    <property type="evidence" value="ECO:0007669"/>
    <property type="project" value="InterPro"/>
</dbReference>
<dbReference type="AlphaFoldDB" id="A0A498HLH4"/>
<dbReference type="EMBL" id="RDQH01000342">
    <property type="protein sequence ID" value="RXH70237.1"/>
    <property type="molecule type" value="Genomic_DNA"/>
</dbReference>
<reference evidence="2 3" key="1">
    <citation type="submission" date="2018-10" db="EMBL/GenBank/DDBJ databases">
        <title>A high-quality apple genome assembly.</title>
        <authorList>
            <person name="Hu J."/>
        </authorList>
    </citation>
    <scope>NUCLEOTIDE SEQUENCE [LARGE SCALE GENOMIC DNA]</scope>
    <source>
        <strain evidence="3">cv. HFTH1</strain>
        <tissue evidence="2">Young leaf</tissue>
    </source>
</reference>